<dbReference type="PANTHER" id="PTHR13593">
    <property type="match status" value="1"/>
</dbReference>
<dbReference type="GO" id="GO:0006629">
    <property type="term" value="P:lipid metabolic process"/>
    <property type="evidence" value="ECO:0007669"/>
    <property type="project" value="InterPro"/>
</dbReference>
<dbReference type="InParanoid" id="G4TJE0"/>
<evidence type="ECO:0000313" key="2">
    <source>
        <dbReference type="EMBL" id="CCA71433.1"/>
    </source>
</evidence>
<dbReference type="Gene3D" id="3.20.20.190">
    <property type="entry name" value="Phosphatidylinositol (PI) phosphodiesterase"/>
    <property type="match status" value="1"/>
</dbReference>
<organism evidence="2 3">
    <name type="scientific">Serendipita indica (strain DSM 11827)</name>
    <name type="common">Root endophyte fungus</name>
    <name type="synonym">Piriformospora indica</name>
    <dbReference type="NCBI Taxonomy" id="1109443"/>
    <lineage>
        <taxon>Eukaryota</taxon>
        <taxon>Fungi</taxon>
        <taxon>Dikarya</taxon>
        <taxon>Basidiomycota</taxon>
        <taxon>Agaricomycotina</taxon>
        <taxon>Agaricomycetes</taxon>
        <taxon>Sebacinales</taxon>
        <taxon>Serendipitaceae</taxon>
        <taxon>Serendipita</taxon>
    </lineage>
</organism>
<dbReference type="OMA" id="DGIAYEW"/>
<dbReference type="Proteomes" id="UP000007148">
    <property type="component" value="Unassembled WGS sequence"/>
</dbReference>
<keyword evidence="3" id="KW-1185">Reference proteome</keyword>
<feature type="signal peptide" evidence="1">
    <location>
        <begin position="1"/>
        <end position="19"/>
    </location>
</feature>
<dbReference type="STRING" id="1109443.G4TJE0"/>
<dbReference type="HOGENOM" id="CLU_037358_2_0_1"/>
<comment type="caution">
    <text evidence="2">The sequence shown here is derived from an EMBL/GenBank/DDBJ whole genome shotgun (WGS) entry which is preliminary data.</text>
</comment>
<dbReference type="Pfam" id="PF26146">
    <property type="entry name" value="PI-PLC_X"/>
    <property type="match status" value="2"/>
</dbReference>
<dbReference type="GO" id="GO:0008081">
    <property type="term" value="F:phosphoric diester hydrolase activity"/>
    <property type="evidence" value="ECO:0007669"/>
    <property type="project" value="InterPro"/>
</dbReference>
<name>G4TJE0_SERID</name>
<feature type="chain" id="PRO_5003469166" description="PLC-like phosphodiesterase" evidence="1">
    <location>
        <begin position="20"/>
        <end position="375"/>
    </location>
</feature>
<evidence type="ECO:0008006" key="4">
    <source>
        <dbReference type="Google" id="ProtNLM"/>
    </source>
</evidence>
<dbReference type="SUPFAM" id="SSF51695">
    <property type="entry name" value="PLC-like phosphodiesterases"/>
    <property type="match status" value="1"/>
</dbReference>
<dbReference type="PANTHER" id="PTHR13593:SF140">
    <property type="entry name" value="PLC-LIKE PHOSPHODIESTERASE"/>
    <property type="match status" value="1"/>
</dbReference>
<dbReference type="InterPro" id="IPR051057">
    <property type="entry name" value="PI-PLC_domain"/>
</dbReference>
<dbReference type="OrthoDB" id="7984201at2759"/>
<protein>
    <recommendedName>
        <fullName evidence="4">PLC-like phosphodiesterase</fullName>
    </recommendedName>
</protein>
<keyword evidence="1" id="KW-0732">Signal</keyword>
<dbReference type="AlphaFoldDB" id="G4TJE0"/>
<reference evidence="2 3" key="1">
    <citation type="journal article" date="2011" name="PLoS Pathog.">
        <title>Endophytic Life Strategies Decoded by Genome and Transcriptome Analyses of the Mutualistic Root Symbiont Piriformospora indica.</title>
        <authorList>
            <person name="Zuccaro A."/>
            <person name="Lahrmann U."/>
            <person name="Guldener U."/>
            <person name="Langen G."/>
            <person name="Pfiffi S."/>
            <person name="Biedenkopf D."/>
            <person name="Wong P."/>
            <person name="Samans B."/>
            <person name="Grimm C."/>
            <person name="Basiewicz M."/>
            <person name="Murat C."/>
            <person name="Martin F."/>
            <person name="Kogel K.H."/>
        </authorList>
    </citation>
    <scope>NUCLEOTIDE SEQUENCE [LARGE SCALE GENOMIC DNA]</scope>
    <source>
        <strain evidence="2 3">DSM 11827</strain>
    </source>
</reference>
<dbReference type="eggNOG" id="ENOG502RUV2">
    <property type="taxonomic scope" value="Eukaryota"/>
</dbReference>
<dbReference type="EMBL" id="CAFZ01000119">
    <property type="protein sequence ID" value="CCA71433.1"/>
    <property type="molecule type" value="Genomic_DNA"/>
</dbReference>
<evidence type="ECO:0000313" key="3">
    <source>
        <dbReference type="Proteomes" id="UP000007148"/>
    </source>
</evidence>
<gene>
    <name evidence="2" type="ORF">PIIN_05372</name>
</gene>
<accession>G4TJE0</accession>
<proteinExistence type="predicted"/>
<sequence>MFLIQTILSTLSLVSLAFGRPTLEQRDLVCNGRAELCDRSYGNVTFLTSHDSFAYSTNPLELARTQSLDLTAQMNLGVRALQAQSHMKDGVLHFCHTSCLLFDGGSVLSYLQTVKRFMDSHPNDVFTFIFTNPERLSPKNIWDPVFQQSGLASMAYVPPRRPLKASEWPTLRQLIQTGKRLVVFMDYGTNTADVSYILPEFDHIWEPPFSSTDPSFPCRVDRMNGPLSSQDHMFMINHNLNARVFPSLRARSPLPAPTAAPGWFDDLASAIHNAGGMINSGIQQAGSMIQSGASSVGGAIHSAISSAINQGQDAANSVLVPDYLSTPTTNSMRSILADSNGCAPFSGGNATNFVMLDFVEVGEGMRAVDRLNGFL</sequence>
<evidence type="ECO:0000256" key="1">
    <source>
        <dbReference type="SAM" id="SignalP"/>
    </source>
</evidence>
<dbReference type="InterPro" id="IPR017946">
    <property type="entry name" value="PLC-like_Pdiesterase_TIM-brl"/>
</dbReference>